<dbReference type="HAMAP" id="MF_00518">
    <property type="entry name" value="Deacylase_Dtd"/>
    <property type="match status" value="1"/>
</dbReference>
<comment type="subunit">
    <text evidence="3">Homodimer.</text>
</comment>
<comment type="function">
    <text evidence="3">An aminoacyl-tRNA editing enzyme that deacylates mischarged D-aminoacyl-tRNAs. Also deacylates mischarged glycyl-tRNA(Ala), protecting cells against glycine mischarging by AlaRS. Acts via tRNA-based rather than protein-based catalysis; rejects L-amino acids rather than detecting D-amino acids in the active site. By recycling D-aminoacyl-tRNA to D-amino acids and free tRNA molecules, this enzyme counteracts the toxicity associated with the formation of D-aminoacyl-tRNA entities in vivo and helps enforce protein L-homochirality.</text>
</comment>
<comment type="domain">
    <text evidence="3">A Gly-cisPro motif from one monomer fits into the active site of the other monomer to allow specific chiral rejection of L-amino acids.</text>
</comment>
<evidence type="ECO:0000313" key="4">
    <source>
        <dbReference type="EMBL" id="MBS7824635.1"/>
    </source>
</evidence>
<dbReference type="GO" id="GO:0019478">
    <property type="term" value="P:D-amino acid catabolic process"/>
    <property type="evidence" value="ECO:0007669"/>
    <property type="project" value="UniProtKB-UniRule"/>
</dbReference>
<dbReference type="Gene3D" id="3.50.80.10">
    <property type="entry name" value="D-tyrosyl-tRNA(Tyr) deacylase"/>
    <property type="match status" value="1"/>
</dbReference>
<dbReference type="EMBL" id="JAGIBU010000003">
    <property type="protein sequence ID" value="MBS7824635.1"/>
    <property type="molecule type" value="Genomic_DNA"/>
</dbReference>
<keyword evidence="2 3" id="KW-0378">Hydrolase</keyword>
<dbReference type="EC" id="3.1.1.96" evidence="3"/>
<organism evidence="4 5">
    <name type="scientific">Wohlfahrtiimonas chitiniclastica</name>
    <dbReference type="NCBI Taxonomy" id="400946"/>
    <lineage>
        <taxon>Bacteria</taxon>
        <taxon>Pseudomonadati</taxon>
        <taxon>Pseudomonadota</taxon>
        <taxon>Gammaproteobacteria</taxon>
        <taxon>Cardiobacteriales</taxon>
        <taxon>Ignatzschineriaceae</taxon>
        <taxon>Wohlfahrtiimonas</taxon>
    </lineage>
</organism>
<comment type="catalytic activity">
    <reaction evidence="3">
        <text>a D-aminoacyl-tRNA + H2O = a tRNA + a D-alpha-amino acid + H(+)</text>
        <dbReference type="Rhea" id="RHEA:13953"/>
        <dbReference type="Rhea" id="RHEA-COMP:10123"/>
        <dbReference type="Rhea" id="RHEA-COMP:10124"/>
        <dbReference type="ChEBI" id="CHEBI:15377"/>
        <dbReference type="ChEBI" id="CHEBI:15378"/>
        <dbReference type="ChEBI" id="CHEBI:59871"/>
        <dbReference type="ChEBI" id="CHEBI:78442"/>
        <dbReference type="ChEBI" id="CHEBI:79333"/>
        <dbReference type="EC" id="3.1.1.96"/>
    </reaction>
</comment>
<dbReference type="InterPro" id="IPR023509">
    <property type="entry name" value="DTD-like_sf"/>
</dbReference>
<comment type="subcellular location">
    <subcellularLocation>
        <location evidence="3">Cytoplasm</location>
    </subcellularLocation>
</comment>
<comment type="caution">
    <text evidence="4">The sequence shown here is derived from an EMBL/GenBank/DDBJ whole genome shotgun (WGS) entry which is preliminary data.</text>
</comment>
<keyword evidence="3" id="KW-0694">RNA-binding</keyword>
<dbReference type="RefSeq" id="WP_008315696.1">
    <property type="nucleotide sequence ID" value="NZ_CP115969.1"/>
</dbReference>
<name>A0A162VWN6_9GAMM</name>
<proteinExistence type="inferred from homology"/>
<dbReference type="InterPro" id="IPR003732">
    <property type="entry name" value="Daa-tRNA_deacyls_DTD"/>
</dbReference>
<dbReference type="GeneID" id="58264082"/>
<evidence type="ECO:0000256" key="1">
    <source>
        <dbReference type="ARBA" id="ARBA00009673"/>
    </source>
</evidence>
<dbReference type="GO" id="GO:0000049">
    <property type="term" value="F:tRNA binding"/>
    <property type="evidence" value="ECO:0007669"/>
    <property type="project" value="UniProtKB-UniRule"/>
</dbReference>
<dbReference type="Pfam" id="PF02580">
    <property type="entry name" value="Tyr_Deacylase"/>
    <property type="match status" value="1"/>
</dbReference>
<dbReference type="Proteomes" id="UP000680020">
    <property type="component" value="Unassembled WGS sequence"/>
</dbReference>
<dbReference type="GO" id="GO:0043908">
    <property type="term" value="F:Ser(Gly)-tRNA(Ala) hydrolase activity"/>
    <property type="evidence" value="ECO:0007669"/>
    <property type="project" value="UniProtKB-UniRule"/>
</dbReference>
<dbReference type="SUPFAM" id="SSF69500">
    <property type="entry name" value="DTD-like"/>
    <property type="match status" value="1"/>
</dbReference>
<dbReference type="AlphaFoldDB" id="A0A162VWN6"/>
<evidence type="ECO:0000256" key="2">
    <source>
        <dbReference type="ARBA" id="ARBA00022801"/>
    </source>
</evidence>
<gene>
    <name evidence="3 4" type="primary">dtd</name>
    <name evidence="4" type="ORF">J7561_05380</name>
</gene>
<dbReference type="PANTHER" id="PTHR10472">
    <property type="entry name" value="D-TYROSYL-TRNA TYR DEACYLASE"/>
    <property type="match status" value="1"/>
</dbReference>
<dbReference type="GO" id="GO:0106026">
    <property type="term" value="F:Gly-tRNA(Ala) deacylase activity"/>
    <property type="evidence" value="ECO:0007669"/>
    <property type="project" value="UniProtKB-UniRule"/>
</dbReference>
<comment type="similarity">
    <text evidence="1 3">Belongs to the DTD family.</text>
</comment>
<reference evidence="4" key="1">
    <citation type="submission" date="2021-03" db="EMBL/GenBank/DDBJ databases">
        <title>Identification and antibiotic profiling of Wohlfahrtiimonas chitiniclastica, an underestimated human pathogen.</title>
        <authorList>
            <person name="Kopf A."/>
            <person name="Bunk B."/>
            <person name="Coldewey S."/>
            <person name="Gunzer F."/>
            <person name="Riedel T."/>
            <person name="Schroettner P."/>
        </authorList>
    </citation>
    <scope>NUCLEOTIDE SEQUENCE</scope>
    <source>
        <strain evidence="4">DSM 100917</strain>
    </source>
</reference>
<evidence type="ECO:0000313" key="5">
    <source>
        <dbReference type="Proteomes" id="UP000680020"/>
    </source>
</evidence>
<dbReference type="EC" id="3.1.1.-" evidence="3"/>
<dbReference type="NCBIfam" id="TIGR00256">
    <property type="entry name" value="D-aminoacyl-tRNA deacylase"/>
    <property type="match status" value="1"/>
</dbReference>
<dbReference type="GO" id="GO:0005737">
    <property type="term" value="C:cytoplasm"/>
    <property type="evidence" value="ECO:0007669"/>
    <property type="project" value="UniProtKB-SubCell"/>
</dbReference>
<comment type="catalytic activity">
    <reaction evidence="3">
        <text>glycyl-tRNA(Ala) + H2O = tRNA(Ala) + glycine + H(+)</text>
        <dbReference type="Rhea" id="RHEA:53744"/>
        <dbReference type="Rhea" id="RHEA-COMP:9657"/>
        <dbReference type="Rhea" id="RHEA-COMP:13640"/>
        <dbReference type="ChEBI" id="CHEBI:15377"/>
        <dbReference type="ChEBI" id="CHEBI:15378"/>
        <dbReference type="ChEBI" id="CHEBI:57305"/>
        <dbReference type="ChEBI" id="CHEBI:78442"/>
        <dbReference type="ChEBI" id="CHEBI:78522"/>
    </reaction>
</comment>
<feature type="short sequence motif" description="Gly-cisPro motif, important for rejection of L-amino acids" evidence="3">
    <location>
        <begin position="137"/>
        <end position="138"/>
    </location>
</feature>
<dbReference type="FunFam" id="3.50.80.10:FF:000001">
    <property type="entry name" value="D-aminoacyl-tRNA deacylase"/>
    <property type="match status" value="1"/>
</dbReference>
<sequence>MIALIQRVNHASVKVDGKTIGAIDAGLLAFVAIEKHDTPQTVEKMVEKIIHYRIFSDDAGKMNRSLQDTAGGLLLVSQFTLLANTDKGRRPSFTDSPPVEMSIALYEHSIMHAKTLLQTVAQGEFGADMKVSLENDGPVTFWLEV</sequence>
<accession>A0A162VWN6</accession>
<keyword evidence="3" id="KW-0820">tRNA-binding</keyword>
<dbReference type="PANTHER" id="PTHR10472:SF5">
    <property type="entry name" value="D-AMINOACYL-TRNA DEACYLASE 1"/>
    <property type="match status" value="1"/>
</dbReference>
<dbReference type="GO" id="GO:0051500">
    <property type="term" value="F:D-tyrosyl-tRNA(Tyr) deacylase activity"/>
    <property type="evidence" value="ECO:0007669"/>
    <property type="project" value="TreeGrafter"/>
</dbReference>
<protein>
    <recommendedName>
        <fullName evidence="3">D-aminoacyl-tRNA deacylase</fullName>
        <shortName evidence="3">DTD</shortName>
        <ecNumber evidence="3">3.1.1.96</ecNumber>
    </recommendedName>
    <alternativeName>
        <fullName evidence="3">Gly-tRNA(Ala) deacylase</fullName>
        <ecNumber evidence="3">3.1.1.-</ecNumber>
    </alternativeName>
</protein>
<keyword evidence="3" id="KW-0963">Cytoplasm</keyword>
<evidence type="ECO:0000256" key="3">
    <source>
        <dbReference type="HAMAP-Rule" id="MF_00518"/>
    </source>
</evidence>